<keyword evidence="4 5" id="KW-0472">Membrane</keyword>
<feature type="transmembrane region" description="Helical" evidence="5">
    <location>
        <begin position="60"/>
        <end position="77"/>
    </location>
</feature>
<feature type="transmembrane region" description="Helical" evidence="5">
    <location>
        <begin position="410"/>
        <end position="431"/>
    </location>
</feature>
<reference evidence="7" key="2">
    <citation type="submission" date="2020-09" db="EMBL/GenBank/DDBJ databases">
        <authorList>
            <person name="Sun Q."/>
            <person name="Zhou Y."/>
        </authorList>
    </citation>
    <scope>NUCLEOTIDE SEQUENCE</scope>
    <source>
        <strain evidence="7">CGMCC 1.15152</strain>
    </source>
</reference>
<feature type="transmembrane region" description="Helical" evidence="5">
    <location>
        <begin position="144"/>
        <end position="167"/>
    </location>
</feature>
<organism evidence="7 8">
    <name type="scientific">Microbacterium faecale</name>
    <dbReference type="NCBI Taxonomy" id="1804630"/>
    <lineage>
        <taxon>Bacteria</taxon>
        <taxon>Bacillati</taxon>
        <taxon>Actinomycetota</taxon>
        <taxon>Actinomycetes</taxon>
        <taxon>Micrococcales</taxon>
        <taxon>Microbacteriaceae</taxon>
        <taxon>Microbacterium</taxon>
    </lineage>
</organism>
<feature type="transmembrane region" description="Helical" evidence="5">
    <location>
        <begin position="20"/>
        <end position="40"/>
    </location>
</feature>
<feature type="transmembrane region" description="Helical" evidence="5">
    <location>
        <begin position="120"/>
        <end position="137"/>
    </location>
</feature>
<feature type="transmembrane region" description="Helical" evidence="5">
    <location>
        <begin position="269"/>
        <end position="289"/>
    </location>
</feature>
<feature type="transmembrane region" description="Helical" evidence="5">
    <location>
        <begin position="206"/>
        <end position="225"/>
    </location>
</feature>
<evidence type="ECO:0000256" key="1">
    <source>
        <dbReference type="ARBA" id="ARBA00004651"/>
    </source>
</evidence>
<feature type="transmembrane region" description="Helical" evidence="5">
    <location>
        <begin position="309"/>
        <end position="333"/>
    </location>
</feature>
<feature type="transmembrane region" description="Helical" evidence="5">
    <location>
        <begin position="345"/>
        <end position="363"/>
    </location>
</feature>
<dbReference type="InterPro" id="IPR011701">
    <property type="entry name" value="MFS"/>
</dbReference>
<proteinExistence type="predicted"/>
<reference evidence="7" key="1">
    <citation type="journal article" date="2014" name="Int. J. Syst. Evol. Microbiol.">
        <title>Complete genome sequence of Corynebacterium casei LMG S-19264T (=DSM 44701T), isolated from a smear-ripened cheese.</title>
        <authorList>
            <consortium name="US DOE Joint Genome Institute (JGI-PGF)"/>
            <person name="Walter F."/>
            <person name="Albersmeier A."/>
            <person name="Kalinowski J."/>
            <person name="Ruckert C."/>
        </authorList>
    </citation>
    <scope>NUCLEOTIDE SEQUENCE</scope>
    <source>
        <strain evidence="7">CGMCC 1.15152</strain>
    </source>
</reference>
<comment type="caution">
    <text evidence="7">The sequence shown here is derived from an EMBL/GenBank/DDBJ whole genome shotgun (WGS) entry which is preliminary data.</text>
</comment>
<feature type="transmembrane region" description="Helical" evidence="5">
    <location>
        <begin position="443"/>
        <end position="467"/>
    </location>
</feature>
<dbReference type="EMBL" id="BMHO01000001">
    <property type="protein sequence ID" value="GGD28951.1"/>
    <property type="molecule type" value="Genomic_DNA"/>
</dbReference>
<name>A0A916Y3B3_9MICO</name>
<feature type="transmembrane region" description="Helical" evidence="5">
    <location>
        <begin position="173"/>
        <end position="194"/>
    </location>
</feature>
<dbReference type="PANTHER" id="PTHR42718:SF35">
    <property type="entry name" value="BLL0718 PROTEIN"/>
    <property type="match status" value="1"/>
</dbReference>
<keyword evidence="2 5" id="KW-0812">Transmembrane</keyword>
<dbReference type="PANTHER" id="PTHR42718">
    <property type="entry name" value="MAJOR FACILITATOR SUPERFAMILY MULTIDRUG TRANSPORTER MFSC"/>
    <property type="match status" value="1"/>
</dbReference>
<feature type="transmembrane region" description="Helical" evidence="5">
    <location>
        <begin position="237"/>
        <end position="257"/>
    </location>
</feature>
<dbReference type="SUPFAM" id="SSF103473">
    <property type="entry name" value="MFS general substrate transporter"/>
    <property type="match status" value="2"/>
</dbReference>
<sequence length="482" mass="50644">MVNDDGESSRKRLTRRAPGWAIVAALAFNGLSSAFMYTLVVPLQAELPHLLNASREDTTWVVTITLLVAAVATPISGRLGDMFGKRRVILILLCALILGSLIAALSQSIIGIIIGRGLQGIASGVIPLGIAVMRDVLPPARLSTAIAFMSATMGVGGAVGLPMSAFVAENYDWHMLFWMSLALGVIGFVAVWIVVPIDTILYPGRIDVVGAVGLAIGLSGLLLYVSRGADWGWLSPMALSSVAGGVIALLVWGWYQLRVDEPLVDLRVAARPAVLITNVAAIGMGFALFGSNISFPQLLELPADTGVGFGLSLMEAALCIMPSGLIMMSLAPLSGRLERLLGPRVLFMLGTIAIVIAYAFVLLWSSEVWHIVIANCLIGVGIAFSFAAMPIIIMRSVPANETGVSNGLNALFRSVGTSSAAAVMGGVLAAMSVPRNGVGVPTAAAFATCFWIAIAAALVALVLTFFIPRARADEEYTSMPRR</sequence>
<dbReference type="AlphaFoldDB" id="A0A916Y3B3"/>
<evidence type="ECO:0000256" key="5">
    <source>
        <dbReference type="SAM" id="Phobius"/>
    </source>
</evidence>
<feature type="transmembrane region" description="Helical" evidence="5">
    <location>
        <begin position="89"/>
        <end position="114"/>
    </location>
</feature>
<keyword evidence="8" id="KW-1185">Reference proteome</keyword>
<gene>
    <name evidence="7" type="ORF">GCM10010915_06320</name>
</gene>
<accession>A0A916Y3B3</accession>
<evidence type="ECO:0000256" key="4">
    <source>
        <dbReference type="ARBA" id="ARBA00023136"/>
    </source>
</evidence>
<dbReference type="GO" id="GO:0022857">
    <property type="term" value="F:transmembrane transporter activity"/>
    <property type="evidence" value="ECO:0007669"/>
    <property type="project" value="InterPro"/>
</dbReference>
<dbReference type="Gene3D" id="1.20.1250.20">
    <property type="entry name" value="MFS general substrate transporter like domains"/>
    <property type="match status" value="2"/>
</dbReference>
<dbReference type="Proteomes" id="UP000633205">
    <property type="component" value="Unassembled WGS sequence"/>
</dbReference>
<evidence type="ECO:0000313" key="8">
    <source>
        <dbReference type="Proteomes" id="UP000633205"/>
    </source>
</evidence>
<evidence type="ECO:0000259" key="6">
    <source>
        <dbReference type="PROSITE" id="PS50850"/>
    </source>
</evidence>
<evidence type="ECO:0000256" key="3">
    <source>
        <dbReference type="ARBA" id="ARBA00022989"/>
    </source>
</evidence>
<comment type="subcellular location">
    <subcellularLocation>
        <location evidence="1">Cell membrane</location>
        <topology evidence="1">Multi-pass membrane protein</topology>
    </subcellularLocation>
</comment>
<dbReference type="PROSITE" id="PS50850">
    <property type="entry name" value="MFS"/>
    <property type="match status" value="1"/>
</dbReference>
<evidence type="ECO:0000256" key="2">
    <source>
        <dbReference type="ARBA" id="ARBA00022692"/>
    </source>
</evidence>
<protein>
    <submittedName>
        <fullName evidence="7">MFS transporter</fullName>
    </submittedName>
</protein>
<dbReference type="GO" id="GO:0005886">
    <property type="term" value="C:plasma membrane"/>
    <property type="evidence" value="ECO:0007669"/>
    <property type="project" value="UniProtKB-SubCell"/>
</dbReference>
<keyword evidence="3 5" id="KW-1133">Transmembrane helix</keyword>
<dbReference type="InterPro" id="IPR020846">
    <property type="entry name" value="MFS_dom"/>
</dbReference>
<dbReference type="InterPro" id="IPR036259">
    <property type="entry name" value="MFS_trans_sf"/>
</dbReference>
<dbReference type="Pfam" id="PF07690">
    <property type="entry name" value="MFS_1"/>
    <property type="match status" value="2"/>
</dbReference>
<feature type="transmembrane region" description="Helical" evidence="5">
    <location>
        <begin position="369"/>
        <end position="389"/>
    </location>
</feature>
<feature type="domain" description="Major facilitator superfamily (MFS) profile" evidence="6">
    <location>
        <begin position="22"/>
        <end position="472"/>
    </location>
</feature>
<dbReference type="CDD" id="cd17504">
    <property type="entry name" value="MFS_MMR_MDR_like"/>
    <property type="match status" value="1"/>
</dbReference>
<evidence type="ECO:0000313" key="7">
    <source>
        <dbReference type="EMBL" id="GGD28951.1"/>
    </source>
</evidence>